<organism evidence="1 2">
    <name type="scientific">Paenibacillus catalpae</name>
    <dbReference type="NCBI Taxonomy" id="1045775"/>
    <lineage>
        <taxon>Bacteria</taxon>
        <taxon>Bacillati</taxon>
        <taxon>Bacillota</taxon>
        <taxon>Bacilli</taxon>
        <taxon>Bacillales</taxon>
        <taxon>Paenibacillaceae</taxon>
        <taxon>Paenibacillus</taxon>
    </lineage>
</organism>
<gene>
    <name evidence="1" type="ORF">SAMN05216378_4717</name>
</gene>
<dbReference type="AlphaFoldDB" id="A0A1I2F5Z9"/>
<dbReference type="Proteomes" id="UP000198855">
    <property type="component" value="Unassembled WGS sequence"/>
</dbReference>
<dbReference type="STRING" id="1045775.SAMN05216378_4717"/>
<accession>A0A1I2F5Z9</accession>
<sequence length="203" mass="23716">MRGTMSETPVPNQCNLWYHIVGALVFFVVVEERGTTYMPSTNAKSLSETSRTKLKDAINQLESFLNQYSLNQLIGEETGDEAQTFYKGLLSDLRHLLVFSEVSVEKLGVLLRRPNFDNDFAERALYDVYHQCVNAFFYPKNECYSEDGRYAYTGQDAIRFRFKPVREARDIVLSVSKIYEELRDELAYYENDYMTQRRMQGQK</sequence>
<evidence type="ECO:0000313" key="1">
    <source>
        <dbReference type="EMBL" id="SFF00874.1"/>
    </source>
</evidence>
<dbReference type="EMBL" id="FOMT01000005">
    <property type="protein sequence ID" value="SFF00874.1"/>
    <property type="molecule type" value="Genomic_DNA"/>
</dbReference>
<proteinExistence type="predicted"/>
<evidence type="ECO:0008006" key="3">
    <source>
        <dbReference type="Google" id="ProtNLM"/>
    </source>
</evidence>
<keyword evidence="2" id="KW-1185">Reference proteome</keyword>
<evidence type="ECO:0000313" key="2">
    <source>
        <dbReference type="Proteomes" id="UP000198855"/>
    </source>
</evidence>
<dbReference type="InterPro" id="IPR025013">
    <property type="entry name" value="DUF3907"/>
</dbReference>
<name>A0A1I2F5Z9_9BACL</name>
<protein>
    <recommendedName>
        <fullName evidence="3">DUF3907 domain-containing protein</fullName>
    </recommendedName>
</protein>
<reference evidence="2" key="1">
    <citation type="submission" date="2016-10" db="EMBL/GenBank/DDBJ databases">
        <authorList>
            <person name="Varghese N."/>
            <person name="Submissions S."/>
        </authorList>
    </citation>
    <scope>NUCLEOTIDE SEQUENCE [LARGE SCALE GENOMIC DNA]</scope>
    <source>
        <strain evidence="2">CGMCC 1.10784</strain>
    </source>
</reference>
<dbReference type="Pfam" id="PF13047">
    <property type="entry name" value="DUF3907"/>
    <property type="match status" value="1"/>
</dbReference>